<sequence>MSIQFQFCMKCIGYANLYVQVQIQNNTMWGHKTGLSMQYLLILLH</sequence>
<dbReference type="EMBL" id="GBXM01088346">
    <property type="protein sequence ID" value="JAH20231.1"/>
    <property type="molecule type" value="Transcribed_RNA"/>
</dbReference>
<organism evidence="1">
    <name type="scientific">Anguilla anguilla</name>
    <name type="common">European freshwater eel</name>
    <name type="synonym">Muraena anguilla</name>
    <dbReference type="NCBI Taxonomy" id="7936"/>
    <lineage>
        <taxon>Eukaryota</taxon>
        <taxon>Metazoa</taxon>
        <taxon>Chordata</taxon>
        <taxon>Craniata</taxon>
        <taxon>Vertebrata</taxon>
        <taxon>Euteleostomi</taxon>
        <taxon>Actinopterygii</taxon>
        <taxon>Neopterygii</taxon>
        <taxon>Teleostei</taxon>
        <taxon>Anguilliformes</taxon>
        <taxon>Anguillidae</taxon>
        <taxon>Anguilla</taxon>
    </lineage>
</organism>
<reference evidence="1" key="1">
    <citation type="submission" date="2014-11" db="EMBL/GenBank/DDBJ databases">
        <authorList>
            <person name="Amaro Gonzalez C."/>
        </authorList>
    </citation>
    <scope>NUCLEOTIDE SEQUENCE</scope>
</reference>
<dbReference type="AlphaFoldDB" id="A0A0E9QTG3"/>
<evidence type="ECO:0000313" key="1">
    <source>
        <dbReference type="EMBL" id="JAH20231.1"/>
    </source>
</evidence>
<protein>
    <submittedName>
        <fullName evidence="1">Uncharacterized protein</fullName>
    </submittedName>
</protein>
<accession>A0A0E9QTG3</accession>
<proteinExistence type="predicted"/>
<reference evidence="1" key="2">
    <citation type="journal article" date="2015" name="Fish Shellfish Immunol.">
        <title>Early steps in the European eel (Anguilla anguilla)-Vibrio vulnificus interaction in the gills: Role of the RtxA13 toxin.</title>
        <authorList>
            <person name="Callol A."/>
            <person name="Pajuelo D."/>
            <person name="Ebbesson L."/>
            <person name="Teles M."/>
            <person name="MacKenzie S."/>
            <person name="Amaro C."/>
        </authorList>
    </citation>
    <scope>NUCLEOTIDE SEQUENCE</scope>
</reference>
<name>A0A0E9QTG3_ANGAN</name>